<dbReference type="Proteomes" id="UP000248272">
    <property type="component" value="Unassembled WGS sequence"/>
</dbReference>
<reference evidence="1 2" key="1">
    <citation type="journal article" date="2018" name="Front. Microbiol.">
        <title>Adaptation of the Freshwater Bloom-Forming Cyanobacterium Microcystis aeruginosa to Brackish Water Is Driven by Recent Horizontal Transfer of Sucrose Genes.</title>
        <authorList>
            <person name="Tanabe Y."/>
            <person name="Hodoki Y."/>
            <person name="Sano T."/>
            <person name="Tada K."/>
            <person name="Watanabe M.M."/>
        </authorList>
    </citation>
    <scope>NUCLEOTIDE SEQUENCE [LARGE SCALE GENOMIC DNA]</scope>
    <source>
        <strain evidence="1 2">Sj</strain>
    </source>
</reference>
<dbReference type="AlphaFoldDB" id="A0A2Z6UPE7"/>
<dbReference type="EMBL" id="BDSG01000049">
    <property type="protein sequence ID" value="GBL10784.1"/>
    <property type="molecule type" value="Genomic_DNA"/>
</dbReference>
<sequence length="37" mass="4349">MRESEQLSKIIMFFKVQNVISPYNNITAPMVEAHRLL</sequence>
<evidence type="ECO:0000313" key="2">
    <source>
        <dbReference type="Proteomes" id="UP000248272"/>
    </source>
</evidence>
<accession>A0A2Z6UPE7</accession>
<gene>
    <name evidence="1" type="ORF">MSj_02277</name>
</gene>
<organism evidence="1 2">
    <name type="scientific">Microcystis aeruginosa Sj</name>
    <dbReference type="NCBI Taxonomy" id="1979544"/>
    <lineage>
        <taxon>Bacteria</taxon>
        <taxon>Bacillati</taxon>
        <taxon>Cyanobacteriota</taxon>
        <taxon>Cyanophyceae</taxon>
        <taxon>Oscillatoriophycideae</taxon>
        <taxon>Chroococcales</taxon>
        <taxon>Microcystaceae</taxon>
        <taxon>Microcystis</taxon>
    </lineage>
</organism>
<evidence type="ECO:0000313" key="1">
    <source>
        <dbReference type="EMBL" id="GBL10784.1"/>
    </source>
</evidence>
<proteinExistence type="predicted"/>
<name>A0A2Z6UPE7_MICAE</name>
<comment type="caution">
    <text evidence="1">The sequence shown here is derived from an EMBL/GenBank/DDBJ whole genome shotgun (WGS) entry which is preliminary data.</text>
</comment>
<protein>
    <submittedName>
        <fullName evidence="1">Uncharacterized protein</fullName>
    </submittedName>
</protein>